<dbReference type="NCBIfam" id="TIGR01416">
    <property type="entry name" value="Rieske_proteo"/>
    <property type="match status" value="1"/>
</dbReference>
<name>A8IEJ8_AZOC5</name>
<dbReference type="InterPro" id="IPR005805">
    <property type="entry name" value="Rieske_Fe-S_prot_C"/>
</dbReference>
<dbReference type="CDD" id="cd03470">
    <property type="entry name" value="Rieske_cytochrome_bc1"/>
    <property type="match status" value="1"/>
</dbReference>
<protein>
    <recommendedName>
        <fullName evidence="6 20">Ubiquinol-cytochrome c reductase iron-sulfur subunit</fullName>
        <ecNumber evidence="5 20">7.1.1.8</ecNumber>
    </recommendedName>
</protein>
<reference evidence="23 24" key="3">
    <citation type="journal article" date="2008" name="BMC Genomics">
        <title>The genome of the versatile nitrogen fixer Azorhizobium caulinodans ORS571.</title>
        <authorList>
            <person name="Lee KB."/>
            <person name="Backer P.D."/>
            <person name="Aono T."/>
            <person name="Liu CT."/>
            <person name="Suzuki S."/>
            <person name="Suzuki T."/>
            <person name="Kaneko T."/>
            <person name="Yamada M."/>
            <person name="Tabata S."/>
            <person name="Kupfer D.M."/>
            <person name="Najar F.Z."/>
            <person name="Wiley G.B."/>
            <person name="Roe B."/>
            <person name="Binnewies T.T."/>
            <person name="Ussery D.W."/>
            <person name="D'Haeze W."/>
            <person name="Herder J.D."/>
            <person name="Gevers D."/>
            <person name="Vereecke D."/>
            <person name="Holsters M."/>
            <person name="Oyaizu H."/>
        </authorList>
    </citation>
    <scope>NUCLEOTIDE SEQUENCE [LARGE SCALE GENOMIC DNA]</scope>
    <source>
        <strain evidence="24">ATCC 43989 / DSM 5975 / JCM 20966 / LMG 6465 / NBRC 14845 / NCIMB 13405 / ORS 571</strain>
    </source>
</reference>
<evidence type="ECO:0000313" key="23">
    <source>
        <dbReference type="EMBL" id="BAF89499.1"/>
    </source>
</evidence>
<dbReference type="GO" id="GO:0005886">
    <property type="term" value="C:plasma membrane"/>
    <property type="evidence" value="ECO:0007669"/>
    <property type="project" value="UniProtKB-SubCell"/>
</dbReference>
<dbReference type="STRING" id="438753.AZC_3501"/>
<keyword evidence="17 20" id="KW-0472">Membrane</keyword>
<evidence type="ECO:0000256" key="2">
    <source>
        <dbReference type="ARBA" id="ARBA00004162"/>
    </source>
</evidence>
<comment type="function">
    <text evidence="1">Component of the ubiquinol-cytochrome c reductase complex (complex III or cytochrome b-c1 complex), which is a respiratory chain that generates an electrochemical potential coupled to ATP synthesis.</text>
</comment>
<keyword evidence="13 20" id="KW-0249">Electron transport</keyword>
<evidence type="ECO:0000256" key="7">
    <source>
        <dbReference type="ARBA" id="ARBA00022448"/>
    </source>
</evidence>
<evidence type="ECO:0000259" key="22">
    <source>
        <dbReference type="PROSITE" id="PS51296"/>
    </source>
</evidence>
<evidence type="ECO:0000256" key="3">
    <source>
        <dbReference type="ARBA" id="ARBA00010651"/>
    </source>
</evidence>
<feature type="domain" description="Rieske" evidence="22">
    <location>
        <begin position="84"/>
        <end position="177"/>
    </location>
</feature>
<keyword evidence="11" id="KW-0479">Metal-binding</keyword>
<dbReference type="PRINTS" id="PR00162">
    <property type="entry name" value="RIESKE"/>
</dbReference>
<keyword evidence="24" id="KW-1185">Reference proteome</keyword>
<evidence type="ECO:0000256" key="8">
    <source>
        <dbReference type="ARBA" id="ARBA00022475"/>
    </source>
</evidence>
<dbReference type="Pfam" id="PF10399">
    <property type="entry name" value="UCR_Fe-S_N"/>
    <property type="match status" value="1"/>
</dbReference>
<dbReference type="GO" id="GO:0046872">
    <property type="term" value="F:metal ion binding"/>
    <property type="evidence" value="ECO:0007669"/>
    <property type="project" value="UniProtKB-KW"/>
</dbReference>
<evidence type="ECO:0000256" key="21">
    <source>
        <dbReference type="RuleBase" id="RU004497"/>
    </source>
</evidence>
<dbReference type="PROSITE" id="PS51296">
    <property type="entry name" value="RIESKE"/>
    <property type="match status" value="1"/>
</dbReference>
<evidence type="ECO:0000256" key="18">
    <source>
        <dbReference type="ARBA" id="ARBA00023157"/>
    </source>
</evidence>
<dbReference type="InterPro" id="IPR036922">
    <property type="entry name" value="Rieske_2Fe-2S_sf"/>
</dbReference>
<evidence type="ECO:0000313" key="24">
    <source>
        <dbReference type="Proteomes" id="UP000000270"/>
    </source>
</evidence>
<evidence type="ECO:0000256" key="17">
    <source>
        <dbReference type="ARBA" id="ARBA00023136"/>
    </source>
</evidence>
<dbReference type="SUPFAM" id="SSF50022">
    <property type="entry name" value="ISP domain"/>
    <property type="match status" value="1"/>
</dbReference>
<keyword evidence="10" id="KW-0001">2Fe-2S</keyword>
<dbReference type="Pfam" id="PF00355">
    <property type="entry name" value="Rieske"/>
    <property type="match status" value="1"/>
</dbReference>
<evidence type="ECO:0000256" key="5">
    <source>
        <dbReference type="ARBA" id="ARBA00012951"/>
    </source>
</evidence>
<comment type="similarity">
    <text evidence="3">Belongs to the Rieske iron-sulfur protein family.</text>
</comment>
<dbReference type="HOGENOM" id="CLU_055690_0_2_5"/>
<accession>A8IEJ8</accession>
<dbReference type="InterPro" id="IPR019546">
    <property type="entry name" value="TAT_signal_bac_arc"/>
</dbReference>
<evidence type="ECO:0000256" key="9">
    <source>
        <dbReference type="ARBA" id="ARBA00022692"/>
    </source>
</evidence>
<evidence type="ECO:0000256" key="19">
    <source>
        <dbReference type="ARBA" id="ARBA00029351"/>
    </source>
</evidence>
<keyword evidence="14 20" id="KW-1133">Transmembrane helix</keyword>
<dbReference type="InterPro" id="IPR019470">
    <property type="entry name" value="Ubiq_cytC_Rdtase_Fe-S_su_TAT"/>
</dbReference>
<keyword evidence="7 20" id="KW-0813">Transport</keyword>
<dbReference type="Proteomes" id="UP000000270">
    <property type="component" value="Chromosome"/>
</dbReference>
<comment type="catalytic activity">
    <reaction evidence="19 20">
        <text>a quinol + 2 Fe(III)-[cytochrome c](out) = a quinone + 2 Fe(II)-[cytochrome c](out) + 2 H(+)(out)</text>
        <dbReference type="Rhea" id="RHEA:11484"/>
        <dbReference type="Rhea" id="RHEA-COMP:10350"/>
        <dbReference type="Rhea" id="RHEA-COMP:14399"/>
        <dbReference type="ChEBI" id="CHEBI:15378"/>
        <dbReference type="ChEBI" id="CHEBI:24646"/>
        <dbReference type="ChEBI" id="CHEBI:29033"/>
        <dbReference type="ChEBI" id="CHEBI:29034"/>
        <dbReference type="ChEBI" id="CHEBI:132124"/>
        <dbReference type="EC" id="7.1.1.8"/>
    </reaction>
</comment>
<evidence type="ECO:0000256" key="16">
    <source>
        <dbReference type="ARBA" id="ARBA00023014"/>
    </source>
</evidence>
<dbReference type="GO" id="GO:0051537">
    <property type="term" value="F:2 iron, 2 sulfur cluster binding"/>
    <property type="evidence" value="ECO:0007669"/>
    <property type="project" value="UniProtKB-KW"/>
</dbReference>
<evidence type="ECO:0000256" key="10">
    <source>
        <dbReference type="ARBA" id="ARBA00022714"/>
    </source>
</evidence>
<keyword evidence="18" id="KW-1015">Disulfide bond</keyword>
<evidence type="ECO:0000256" key="14">
    <source>
        <dbReference type="ARBA" id="ARBA00022989"/>
    </source>
</evidence>
<comment type="subunit">
    <text evidence="4 21">The main subunits of complex b-c1 are: cytochrome b, cytochrome c1 and the Rieske protein.</text>
</comment>
<evidence type="ECO:0000256" key="15">
    <source>
        <dbReference type="ARBA" id="ARBA00023004"/>
    </source>
</evidence>
<dbReference type="eggNOG" id="COG0723">
    <property type="taxonomic scope" value="Bacteria"/>
</dbReference>
<feature type="transmembrane region" description="Helical" evidence="20">
    <location>
        <begin position="20"/>
        <end position="40"/>
    </location>
</feature>
<evidence type="ECO:0000256" key="1">
    <source>
        <dbReference type="ARBA" id="ARBA00002444"/>
    </source>
</evidence>
<evidence type="ECO:0000256" key="13">
    <source>
        <dbReference type="ARBA" id="ARBA00022982"/>
    </source>
</evidence>
<reference evidence="23 24" key="1">
    <citation type="journal article" date="2007" name="Appl. Environ. Microbiol.">
        <title>Rhizobial factors required for stem nodule maturation and maintenance in Sesbania rostrata-Azorhizobium caulinodans ORS571 symbiosis.</title>
        <authorList>
            <person name="Suzuki S."/>
            <person name="Aono T."/>
            <person name="Lee KB."/>
            <person name="Suzuki T."/>
            <person name="Liu CT."/>
            <person name="Miwa H."/>
            <person name="Wakao S."/>
            <person name="Iki T."/>
            <person name="Oyaizu H."/>
        </authorList>
    </citation>
    <scope>NUCLEOTIDE SEQUENCE [LARGE SCALE GENOMIC DNA]</scope>
    <source>
        <strain evidence="24">ATCC 43989 / DSM 5975 / JCM 20966 / LMG 6465 / NBRC 14845 / NCIMB 13405 / ORS 571</strain>
    </source>
</reference>
<dbReference type="Gene3D" id="1.20.5.510">
    <property type="entry name" value="Single helix bin"/>
    <property type="match status" value="1"/>
</dbReference>
<dbReference type="AlphaFoldDB" id="A8IEJ8"/>
<evidence type="ECO:0000256" key="20">
    <source>
        <dbReference type="RuleBase" id="RU004494"/>
    </source>
</evidence>
<gene>
    <name evidence="23" type="ordered locus">AZC_3501</name>
</gene>
<comment type="subcellular location">
    <subcellularLocation>
        <location evidence="2">Cell membrane</location>
        <topology evidence="2">Single-pass membrane protein</topology>
    </subcellularLocation>
</comment>
<dbReference type="FunFam" id="2.102.10.10:FF:000001">
    <property type="entry name" value="Cytochrome b-c1 complex subunit Rieske, mitochondrial"/>
    <property type="match status" value="1"/>
</dbReference>
<reference evidence="23 24" key="4">
    <citation type="journal article" date="2009" name="Appl. Environ. Microbiol.">
        <title>Comparative genome-wide transcriptional profiling of Azorhizobium caulinodans ORS571 grown under free-living and symbiotic conditions.</title>
        <authorList>
            <person name="Tsukada S."/>
            <person name="Aono T."/>
            <person name="Akiba N."/>
            <person name="Lee KB."/>
            <person name="Liu CT."/>
            <person name="Toyazaki H."/>
            <person name="Oyaizu H."/>
        </authorList>
    </citation>
    <scope>NUCLEOTIDE SEQUENCE [LARGE SCALE GENOMIC DNA]</scope>
    <source>
        <strain evidence="24">ATCC 43989 / DSM 5975 / JCM 20966 / LMG 6465 / NBRC 14845 / NCIMB 13405 / ORS 571</strain>
    </source>
</reference>
<keyword evidence="16" id="KW-0411">Iron-sulfur</keyword>
<organism evidence="23 24">
    <name type="scientific">Azorhizobium caulinodans (strain ATCC 43989 / DSM 5975 / JCM 20966 / LMG 6465 / NBRC 14845 / NCIMB 13405 / ORS 571)</name>
    <dbReference type="NCBI Taxonomy" id="438753"/>
    <lineage>
        <taxon>Bacteria</taxon>
        <taxon>Pseudomonadati</taxon>
        <taxon>Pseudomonadota</taxon>
        <taxon>Alphaproteobacteria</taxon>
        <taxon>Hyphomicrobiales</taxon>
        <taxon>Xanthobacteraceae</taxon>
        <taxon>Azorhizobium</taxon>
    </lineage>
</organism>
<evidence type="ECO:0000256" key="6">
    <source>
        <dbReference type="ARBA" id="ARBA00019816"/>
    </source>
</evidence>
<dbReference type="GO" id="GO:0008121">
    <property type="term" value="F:quinol-cytochrome-c reductase activity"/>
    <property type="evidence" value="ECO:0007669"/>
    <property type="project" value="UniProtKB-EC"/>
</dbReference>
<evidence type="ECO:0000256" key="12">
    <source>
        <dbReference type="ARBA" id="ARBA00022967"/>
    </source>
</evidence>
<dbReference type="KEGG" id="azc:AZC_3501"/>
<comment type="miscellaneous">
    <text evidence="20">The Rieske protein is a high potential 2Fe-2S protein.</text>
</comment>
<dbReference type="PANTHER" id="PTHR10134">
    <property type="entry name" value="CYTOCHROME B-C1 COMPLEX SUBUNIT RIESKE, MITOCHONDRIAL"/>
    <property type="match status" value="1"/>
</dbReference>
<dbReference type="EMBL" id="AP009384">
    <property type="protein sequence ID" value="BAF89499.1"/>
    <property type="molecule type" value="Genomic_DNA"/>
</dbReference>
<evidence type="ECO:0000256" key="11">
    <source>
        <dbReference type="ARBA" id="ARBA00022723"/>
    </source>
</evidence>
<dbReference type="EC" id="7.1.1.8" evidence="5 20"/>
<reference evidence="23 24" key="6">
    <citation type="journal article" date="2011" name="Appl. Environ. Microbiol.">
        <title>Involvement of the azorhizobial chromosome partition gene (parA) in the onset of bacteroid differentiation during Sesbania rostrata stem nodule development.</title>
        <authorList>
            <person name="Liu CT."/>
            <person name="Lee KB."/>
            <person name="Wang YS."/>
            <person name="Peng MH."/>
            <person name="Lee KT."/>
            <person name="Suzuki S."/>
            <person name="Suzuki T."/>
            <person name="Oyaizu H."/>
        </authorList>
    </citation>
    <scope>NUCLEOTIDE SEQUENCE [LARGE SCALE GENOMIC DNA]</scope>
    <source>
        <strain evidence="24">ATCC 43989 / DSM 5975 / JCM 20966 / LMG 6465 / NBRC 14845 / NCIMB 13405 / ORS 571</strain>
    </source>
</reference>
<dbReference type="InterPro" id="IPR014349">
    <property type="entry name" value="Rieske_Fe-S_prot"/>
</dbReference>
<dbReference type="InterPro" id="IPR006317">
    <property type="entry name" value="Ubiquinol_cyt_c_Rdtase_Fe-S-su"/>
</dbReference>
<reference evidence="23 24" key="5">
    <citation type="journal article" date="2010" name="Appl. Environ. Microbiol.">
        <title>phrR-like gene praR of Azorhizobium caulinodans ORS571 is essential for symbiosis with Sesbania rostrata and is involved in expression of reb genes.</title>
        <authorList>
            <person name="Akiba N."/>
            <person name="Aono T."/>
            <person name="Toyazaki H."/>
            <person name="Sato S."/>
            <person name="Oyaizu H."/>
        </authorList>
    </citation>
    <scope>NUCLEOTIDE SEQUENCE [LARGE SCALE GENOMIC DNA]</scope>
    <source>
        <strain evidence="24">ATCC 43989 / DSM 5975 / JCM 20966 / LMG 6465 / NBRC 14845 / NCIMB 13405 / ORS 571</strain>
    </source>
</reference>
<proteinExistence type="inferred from homology"/>
<dbReference type="Gene3D" id="2.102.10.10">
    <property type="entry name" value="Rieske [2Fe-2S] iron-sulphur domain"/>
    <property type="match status" value="1"/>
</dbReference>
<dbReference type="InterPro" id="IPR006311">
    <property type="entry name" value="TAT_signal"/>
</dbReference>
<dbReference type="InterPro" id="IPR017941">
    <property type="entry name" value="Rieske_2Fe-2S"/>
</dbReference>
<sequence length="179" mass="19410">MRESAVAHTETTQTTRRDFLYIATGAVGAVGVAGMVWPFVSQLQPDASVLALSTTEVDLTPIAEGQIVTTQWRGKPIFIFNRAPKDVEAARAVPLTQLLDPQRDQDRVKTGHDNWLVVIGICTHLGCVPLGHQGNYDGWFCPCHGSQYDSSGRVRVGPAPLNLAVPPYNFVSDSKIVIG</sequence>
<dbReference type="NCBIfam" id="TIGR01409">
    <property type="entry name" value="TAT_signal_seq"/>
    <property type="match status" value="1"/>
</dbReference>
<keyword evidence="15" id="KW-0408">Iron</keyword>
<reference evidence="24" key="2">
    <citation type="submission" date="2007-04" db="EMBL/GenBank/DDBJ databases">
        <title>Complete genome sequence of the nitrogen-fixing bacterium Azorhizobium caulinodans ORS571.</title>
        <authorList>
            <person name="Lee K.B."/>
            <person name="Backer P.D."/>
            <person name="Aono T."/>
            <person name="Liu C.T."/>
            <person name="Suzuki S."/>
            <person name="Suzuki T."/>
            <person name="Kaneko T."/>
            <person name="Yamada M."/>
            <person name="Tabata S."/>
            <person name="Kupfer D.M."/>
            <person name="Najar F.Z."/>
            <person name="Wiley G.B."/>
            <person name="Roe B."/>
            <person name="Binnewies T."/>
            <person name="Ussery D."/>
            <person name="Vereecke D."/>
            <person name="Gevers D."/>
            <person name="Holsters M."/>
            <person name="Oyaizu H."/>
        </authorList>
    </citation>
    <scope>NUCLEOTIDE SEQUENCE [LARGE SCALE GENOMIC DNA]</scope>
    <source>
        <strain evidence="24">ATCC 43989 / DSM 5975 / JCM 20966 / LMG 6465 / NBRC 14845 / NCIMB 13405 / ORS 571</strain>
    </source>
</reference>
<keyword evidence="8" id="KW-1003">Cell membrane</keyword>
<evidence type="ECO:0000256" key="4">
    <source>
        <dbReference type="ARBA" id="ARBA00011649"/>
    </source>
</evidence>
<keyword evidence="9 20" id="KW-0812">Transmembrane</keyword>
<comment type="cofactor">
    <cofactor evidence="20">
        <name>[2Fe-2S] cluster</name>
        <dbReference type="ChEBI" id="CHEBI:190135"/>
    </cofactor>
    <text evidence="20">Binds 1 [2Fe-2S] cluster per subunit.</text>
</comment>
<keyword evidence="12" id="KW-1278">Translocase</keyword>
<dbReference type="PROSITE" id="PS51318">
    <property type="entry name" value="TAT"/>
    <property type="match status" value="1"/>
</dbReference>